<dbReference type="GO" id="GO:0008168">
    <property type="term" value="F:methyltransferase activity"/>
    <property type="evidence" value="ECO:0007669"/>
    <property type="project" value="UniProtKB-KW"/>
</dbReference>
<evidence type="ECO:0000313" key="5">
    <source>
        <dbReference type="Proteomes" id="UP000824208"/>
    </source>
</evidence>
<sequence length="263" mass="29130">MDGKGRAIDGGRPFDWGRASADYARYRDIYPPEFYQVLLDRGLCTAGQRVLDVGTGTGVLPRALYRYGAAFTGTDPAPEQIAQARRLAAESGMDIPFFCQKAEETDFPPESFHVVTACQCFCYFDHAAAAPRLRRVLRPGGYLALLYLAWLPEEDPIAAGSEALVLRYNPGWTGAGERRRPIPVPEVYGAFFEEAESLVFDLAVPFTREGWNGRIRACRGVGASLSPAETAAFDREHRALLERIAPPAFSIRHYGALRLLRAR</sequence>
<keyword evidence="1 4" id="KW-0489">Methyltransferase</keyword>
<reference evidence="4" key="1">
    <citation type="journal article" date="2021" name="PeerJ">
        <title>Extensive microbial diversity within the chicken gut microbiome revealed by metagenomics and culture.</title>
        <authorList>
            <person name="Gilroy R."/>
            <person name="Ravi A."/>
            <person name="Getino M."/>
            <person name="Pursley I."/>
            <person name="Horton D.L."/>
            <person name="Alikhan N.F."/>
            <person name="Baker D."/>
            <person name="Gharbi K."/>
            <person name="Hall N."/>
            <person name="Watson M."/>
            <person name="Adriaenssens E.M."/>
            <person name="Foster-Nyarko E."/>
            <person name="Jarju S."/>
            <person name="Secka A."/>
            <person name="Antonio M."/>
            <person name="Oren A."/>
            <person name="Chaudhuri R.R."/>
            <person name="La Ragione R."/>
            <person name="Hildebrand F."/>
            <person name="Pallen M.J."/>
        </authorList>
    </citation>
    <scope>NUCLEOTIDE SEQUENCE</scope>
    <source>
        <strain evidence="4">CHK189-11263</strain>
    </source>
</reference>
<gene>
    <name evidence="4" type="ORF">H9714_10845</name>
</gene>
<name>A0A9D2S5S9_9FIRM</name>
<dbReference type="Gene3D" id="3.40.50.150">
    <property type="entry name" value="Vaccinia Virus protein VP39"/>
    <property type="match status" value="1"/>
</dbReference>
<dbReference type="AlphaFoldDB" id="A0A9D2S5S9"/>
<protein>
    <submittedName>
        <fullName evidence="4">Class I SAM-dependent methyltransferase</fullName>
    </submittedName>
</protein>
<dbReference type="SUPFAM" id="SSF53335">
    <property type="entry name" value="S-adenosyl-L-methionine-dependent methyltransferases"/>
    <property type="match status" value="1"/>
</dbReference>
<organism evidence="4 5">
    <name type="scientific">Candidatus Flavonifractor intestinipullorum</name>
    <dbReference type="NCBI Taxonomy" id="2838587"/>
    <lineage>
        <taxon>Bacteria</taxon>
        <taxon>Bacillati</taxon>
        <taxon>Bacillota</taxon>
        <taxon>Clostridia</taxon>
        <taxon>Eubacteriales</taxon>
        <taxon>Oscillospiraceae</taxon>
        <taxon>Flavonifractor</taxon>
    </lineage>
</organism>
<proteinExistence type="predicted"/>
<evidence type="ECO:0000313" key="4">
    <source>
        <dbReference type="EMBL" id="HJB58033.1"/>
    </source>
</evidence>
<feature type="domain" description="Methyltransferase" evidence="3">
    <location>
        <begin position="50"/>
        <end position="141"/>
    </location>
</feature>
<dbReference type="Proteomes" id="UP000824208">
    <property type="component" value="Unassembled WGS sequence"/>
</dbReference>
<dbReference type="InterPro" id="IPR041698">
    <property type="entry name" value="Methyltransf_25"/>
</dbReference>
<comment type="caution">
    <text evidence="4">The sequence shown here is derived from an EMBL/GenBank/DDBJ whole genome shotgun (WGS) entry which is preliminary data.</text>
</comment>
<keyword evidence="2" id="KW-0808">Transferase</keyword>
<dbReference type="InterPro" id="IPR051052">
    <property type="entry name" value="Diverse_substrate_MTase"/>
</dbReference>
<dbReference type="PANTHER" id="PTHR44942">
    <property type="entry name" value="METHYLTRANSF_11 DOMAIN-CONTAINING PROTEIN"/>
    <property type="match status" value="1"/>
</dbReference>
<dbReference type="PANTHER" id="PTHR44942:SF4">
    <property type="entry name" value="METHYLTRANSFERASE TYPE 11 DOMAIN-CONTAINING PROTEIN"/>
    <property type="match status" value="1"/>
</dbReference>
<dbReference type="EMBL" id="DWYC01000094">
    <property type="protein sequence ID" value="HJB58033.1"/>
    <property type="molecule type" value="Genomic_DNA"/>
</dbReference>
<dbReference type="InterPro" id="IPR029063">
    <property type="entry name" value="SAM-dependent_MTases_sf"/>
</dbReference>
<dbReference type="CDD" id="cd02440">
    <property type="entry name" value="AdoMet_MTases"/>
    <property type="match status" value="1"/>
</dbReference>
<accession>A0A9D2S5S9</accession>
<evidence type="ECO:0000259" key="3">
    <source>
        <dbReference type="Pfam" id="PF13649"/>
    </source>
</evidence>
<reference evidence="4" key="2">
    <citation type="submission" date="2021-04" db="EMBL/GenBank/DDBJ databases">
        <authorList>
            <person name="Gilroy R."/>
        </authorList>
    </citation>
    <scope>NUCLEOTIDE SEQUENCE</scope>
    <source>
        <strain evidence="4">CHK189-11263</strain>
    </source>
</reference>
<dbReference type="Pfam" id="PF13649">
    <property type="entry name" value="Methyltransf_25"/>
    <property type="match status" value="1"/>
</dbReference>
<dbReference type="GO" id="GO:0032259">
    <property type="term" value="P:methylation"/>
    <property type="evidence" value="ECO:0007669"/>
    <property type="project" value="UniProtKB-KW"/>
</dbReference>
<evidence type="ECO:0000256" key="1">
    <source>
        <dbReference type="ARBA" id="ARBA00022603"/>
    </source>
</evidence>
<evidence type="ECO:0000256" key="2">
    <source>
        <dbReference type="ARBA" id="ARBA00022679"/>
    </source>
</evidence>